<proteinExistence type="predicted"/>
<dbReference type="PANTHER" id="PTHR42748">
    <property type="entry name" value="NITROGEN METABOLITE REPRESSION PROTEIN NMRA FAMILY MEMBER"/>
    <property type="match status" value="1"/>
</dbReference>
<keyword evidence="3" id="KW-1185">Reference proteome</keyword>
<dbReference type="SUPFAM" id="SSF51735">
    <property type="entry name" value="NAD(P)-binding Rossmann-fold domains"/>
    <property type="match status" value="1"/>
</dbReference>
<name>A0A7W7KAK9_9SPHN</name>
<dbReference type="PANTHER" id="PTHR42748:SF3">
    <property type="entry name" value="BLL4366 PROTEIN"/>
    <property type="match status" value="1"/>
</dbReference>
<gene>
    <name evidence="2" type="ORF">HNO88_002618</name>
</gene>
<dbReference type="Proteomes" id="UP000555448">
    <property type="component" value="Unassembled WGS sequence"/>
</dbReference>
<evidence type="ECO:0000256" key="1">
    <source>
        <dbReference type="ARBA" id="ARBA00022857"/>
    </source>
</evidence>
<keyword evidence="1" id="KW-0521">NADP</keyword>
<comment type="caution">
    <text evidence="2">The sequence shown here is derived from an EMBL/GenBank/DDBJ whole genome shotgun (WGS) entry which is preliminary data.</text>
</comment>
<sequence>MRVVVIGGTGQIGSKVVAKLKDLGHNAVAAAPDTGVDIISGNGLDDTLQGADVVVDVTNKITMDREASIGFFETAARNIMAAEIAAGVRHHVALSVLRSDRLIDSGYIAGKVAQEVHILQGPIPFTLVRAAQFFELIPMMVEMGAVDGVARLADVQFQPIAAEDVAETLVERVLAEPTNGPYEIAGPQVFRINELAESYVRETGGTVKIEADPNGTYFGAPLADDTLLPGPDVHIQAITFEDWLAGKRMPAAA</sequence>
<dbReference type="InterPro" id="IPR051164">
    <property type="entry name" value="NmrA-like_oxidored"/>
</dbReference>
<evidence type="ECO:0000313" key="2">
    <source>
        <dbReference type="EMBL" id="MBB4859289.1"/>
    </source>
</evidence>
<dbReference type="EMBL" id="JACHLR010000010">
    <property type="protein sequence ID" value="MBB4859289.1"/>
    <property type="molecule type" value="Genomic_DNA"/>
</dbReference>
<reference evidence="2 3" key="1">
    <citation type="submission" date="2020-08" db="EMBL/GenBank/DDBJ databases">
        <title>Functional genomics of gut bacteria from endangered species of beetles.</title>
        <authorList>
            <person name="Carlos-Shanley C."/>
        </authorList>
    </citation>
    <scope>NUCLEOTIDE SEQUENCE [LARGE SCALE GENOMIC DNA]</scope>
    <source>
        <strain evidence="2 3">S00245</strain>
    </source>
</reference>
<dbReference type="RefSeq" id="WP_184245829.1">
    <property type="nucleotide sequence ID" value="NZ_JACHLR010000010.1"/>
</dbReference>
<dbReference type="Gene3D" id="3.40.50.720">
    <property type="entry name" value="NAD(P)-binding Rossmann-like Domain"/>
    <property type="match status" value="1"/>
</dbReference>
<organism evidence="2 3">
    <name type="scientific">Novosphingobium chloroacetimidivorans</name>
    <dbReference type="NCBI Taxonomy" id="1428314"/>
    <lineage>
        <taxon>Bacteria</taxon>
        <taxon>Pseudomonadati</taxon>
        <taxon>Pseudomonadota</taxon>
        <taxon>Alphaproteobacteria</taxon>
        <taxon>Sphingomonadales</taxon>
        <taxon>Sphingomonadaceae</taxon>
        <taxon>Novosphingobium</taxon>
    </lineage>
</organism>
<evidence type="ECO:0000313" key="3">
    <source>
        <dbReference type="Proteomes" id="UP000555448"/>
    </source>
</evidence>
<accession>A0A7W7KAK9</accession>
<protein>
    <submittedName>
        <fullName evidence="2">Uncharacterized protein YbjT (DUF2867 family)</fullName>
    </submittedName>
</protein>
<dbReference type="InterPro" id="IPR036291">
    <property type="entry name" value="NAD(P)-bd_dom_sf"/>
</dbReference>
<dbReference type="AlphaFoldDB" id="A0A7W7KAK9"/>